<keyword evidence="3" id="KW-0238">DNA-binding</keyword>
<comment type="caution">
    <text evidence="3">The sequence shown here is derived from an EMBL/GenBank/DDBJ whole genome shotgun (WGS) entry which is preliminary data.</text>
</comment>
<evidence type="ECO:0000313" key="4">
    <source>
        <dbReference type="Proteomes" id="UP001549047"/>
    </source>
</evidence>
<dbReference type="GO" id="GO:0003677">
    <property type="term" value="F:DNA binding"/>
    <property type="evidence" value="ECO:0007669"/>
    <property type="project" value="UniProtKB-KW"/>
</dbReference>
<dbReference type="PROSITE" id="PS50110">
    <property type="entry name" value="RESPONSE_REGULATORY"/>
    <property type="match status" value="1"/>
</dbReference>
<keyword evidence="4" id="KW-1185">Reference proteome</keyword>
<proteinExistence type="predicted"/>
<organism evidence="3 4">
    <name type="scientific">Rhizobium aquaticum</name>
    <dbReference type="NCBI Taxonomy" id="1549636"/>
    <lineage>
        <taxon>Bacteria</taxon>
        <taxon>Pseudomonadati</taxon>
        <taxon>Pseudomonadota</taxon>
        <taxon>Alphaproteobacteria</taxon>
        <taxon>Hyphomicrobiales</taxon>
        <taxon>Rhizobiaceae</taxon>
        <taxon>Rhizobium/Agrobacterium group</taxon>
        <taxon>Rhizobium</taxon>
    </lineage>
</organism>
<dbReference type="Pfam" id="PF00072">
    <property type="entry name" value="Response_reg"/>
    <property type="match status" value="1"/>
</dbReference>
<name>A0ABV2J2A7_9HYPH</name>
<protein>
    <submittedName>
        <fullName evidence="3">DNA-binding response OmpR family regulator</fullName>
    </submittedName>
</protein>
<reference evidence="3 4" key="1">
    <citation type="submission" date="2024-06" db="EMBL/GenBank/DDBJ databases">
        <title>Genomic Encyclopedia of Type Strains, Phase IV (KMG-IV): sequencing the most valuable type-strain genomes for metagenomic binning, comparative biology and taxonomic classification.</title>
        <authorList>
            <person name="Goeker M."/>
        </authorList>
    </citation>
    <scope>NUCLEOTIDE SEQUENCE [LARGE SCALE GENOMIC DNA]</scope>
    <source>
        <strain evidence="3 4">DSM 29780</strain>
    </source>
</reference>
<evidence type="ECO:0000259" key="2">
    <source>
        <dbReference type="PROSITE" id="PS50110"/>
    </source>
</evidence>
<dbReference type="RefSeq" id="WP_354556474.1">
    <property type="nucleotide sequence ID" value="NZ_JBEPMB010000002.1"/>
</dbReference>
<sequence length="139" mass="15942">MEGQQKAIDVLLIDDDPTEYEIIQYKLKKVESHDVAVDFVSTLDAGLEKLAERSYDIVLIDNLLPPHSDFRQTVPLIRKARYIGPIGIISSDISGNYFQSFGEFGADFRMSKQEVDARSLRYIFNEFTRDNSLPFDEET</sequence>
<dbReference type="Proteomes" id="UP001549047">
    <property type="component" value="Unassembled WGS sequence"/>
</dbReference>
<feature type="domain" description="Response regulatory" evidence="2">
    <location>
        <begin position="9"/>
        <end position="127"/>
    </location>
</feature>
<gene>
    <name evidence="3" type="ORF">ABID16_002313</name>
</gene>
<evidence type="ECO:0000313" key="3">
    <source>
        <dbReference type="EMBL" id="MET3613984.1"/>
    </source>
</evidence>
<dbReference type="SUPFAM" id="SSF52172">
    <property type="entry name" value="CheY-like"/>
    <property type="match status" value="1"/>
</dbReference>
<feature type="modified residue" description="4-aspartylphosphate" evidence="1">
    <location>
        <position position="61"/>
    </location>
</feature>
<evidence type="ECO:0000256" key="1">
    <source>
        <dbReference type="PROSITE-ProRule" id="PRU00169"/>
    </source>
</evidence>
<dbReference type="EMBL" id="JBEPMB010000002">
    <property type="protein sequence ID" value="MET3613984.1"/>
    <property type="molecule type" value="Genomic_DNA"/>
</dbReference>
<dbReference type="InterPro" id="IPR011006">
    <property type="entry name" value="CheY-like_superfamily"/>
</dbReference>
<accession>A0ABV2J2A7</accession>
<dbReference type="Gene3D" id="3.40.50.2300">
    <property type="match status" value="1"/>
</dbReference>
<dbReference type="InterPro" id="IPR001789">
    <property type="entry name" value="Sig_transdc_resp-reg_receiver"/>
</dbReference>
<keyword evidence="1" id="KW-0597">Phosphoprotein</keyword>